<organism evidence="2 3">
    <name type="scientific">Halalkalibacter akibai (strain ATCC 43226 / DSM 21942 / CIP 109018 / JCM 9157 / 1139)</name>
    <name type="common">Bacillus akibai</name>
    <dbReference type="NCBI Taxonomy" id="1236973"/>
    <lineage>
        <taxon>Bacteria</taxon>
        <taxon>Bacillati</taxon>
        <taxon>Bacillota</taxon>
        <taxon>Bacilli</taxon>
        <taxon>Bacillales</taxon>
        <taxon>Bacillaceae</taxon>
        <taxon>Halalkalibacter</taxon>
    </lineage>
</organism>
<feature type="transmembrane region" description="Helical" evidence="1">
    <location>
        <begin position="127"/>
        <end position="149"/>
    </location>
</feature>
<reference evidence="2 3" key="1">
    <citation type="journal article" date="2014" name="Genome Announc.">
        <title>Draft Genome Sequences of Three Alkaliphilic Bacillus Strains, Bacillus wakoensis JCM 9140T, Bacillus akibai JCM 9157T, and Bacillus hemicellulosilyticus JCM 9152T.</title>
        <authorList>
            <person name="Yuki M."/>
            <person name="Oshima K."/>
            <person name="Suda W."/>
            <person name="Oshida Y."/>
            <person name="Kitamura K."/>
            <person name="Iida T."/>
            <person name="Hattori M."/>
            <person name="Ohkuma M."/>
        </authorList>
    </citation>
    <scope>NUCLEOTIDE SEQUENCE [LARGE SCALE GENOMIC DNA]</scope>
    <source>
        <strain evidence="2 3">JCM 9157</strain>
    </source>
</reference>
<name>W4QZE1_HALA3</name>
<dbReference type="AlphaFoldDB" id="W4QZE1"/>
<keyword evidence="1" id="KW-1133">Transmembrane helix</keyword>
<dbReference type="OrthoDB" id="1683771at2"/>
<dbReference type="eggNOG" id="ENOG502ZK93">
    <property type="taxonomic scope" value="Bacteria"/>
</dbReference>
<evidence type="ECO:0000256" key="1">
    <source>
        <dbReference type="SAM" id="Phobius"/>
    </source>
</evidence>
<accession>W4QZE1</accession>
<dbReference type="STRING" id="1236973.JCM9157_4730"/>
<comment type="caution">
    <text evidence="2">The sequence shown here is derived from an EMBL/GenBank/DDBJ whole genome shotgun (WGS) entry which is preliminary data.</text>
</comment>
<keyword evidence="3" id="KW-1185">Reference proteome</keyword>
<gene>
    <name evidence="2" type="ORF">JCM9157_4730</name>
</gene>
<evidence type="ECO:0000313" key="2">
    <source>
        <dbReference type="EMBL" id="GAE37431.1"/>
    </source>
</evidence>
<feature type="transmembrane region" description="Helical" evidence="1">
    <location>
        <begin position="7"/>
        <end position="26"/>
    </location>
</feature>
<dbReference type="Proteomes" id="UP000018896">
    <property type="component" value="Unassembled WGS sequence"/>
</dbReference>
<protein>
    <submittedName>
        <fullName evidence="2">Uncharacterized protein</fullName>
    </submittedName>
</protein>
<keyword evidence="1" id="KW-0472">Membrane</keyword>
<evidence type="ECO:0000313" key="3">
    <source>
        <dbReference type="Proteomes" id="UP000018896"/>
    </source>
</evidence>
<feature type="transmembrane region" description="Helical" evidence="1">
    <location>
        <begin position="96"/>
        <end position="115"/>
    </location>
</feature>
<keyword evidence="1" id="KW-0812">Transmembrane</keyword>
<proteinExistence type="predicted"/>
<sequence>MASRRRHVVFNLILILIPWVSVLFLGKKSFKRYLPASFIIGIFEILNHVYGHKRNFWEFYDKPKSFIRDELPFDIGPYIPLSMWILKYSYGNFKKFVVINAVANGFFAFLFMPFLKKIKIIRLRRLNYFQFFFYIHYKAYLLYGMQYLLERKNLRYI</sequence>
<dbReference type="RefSeq" id="WP_035668191.1">
    <property type="nucleotide sequence ID" value="NZ_BAUV01000073.1"/>
</dbReference>
<dbReference type="EMBL" id="BAUV01000073">
    <property type="protein sequence ID" value="GAE37431.1"/>
    <property type="molecule type" value="Genomic_DNA"/>
</dbReference>